<dbReference type="InterPro" id="IPR015422">
    <property type="entry name" value="PyrdxlP-dep_Trfase_small"/>
</dbReference>
<dbReference type="NCBIfam" id="NF007825">
    <property type="entry name" value="PRK10534.1"/>
    <property type="match status" value="1"/>
</dbReference>
<proteinExistence type="inferred from homology"/>
<dbReference type="AlphaFoldDB" id="A0A1G9KS41"/>
<accession>A0A1G9KS41</accession>
<evidence type="ECO:0000256" key="2">
    <source>
        <dbReference type="ARBA" id="ARBA00006966"/>
    </source>
</evidence>
<dbReference type="InterPro" id="IPR023603">
    <property type="entry name" value="Low_specificity_L-TA-like"/>
</dbReference>
<keyword evidence="4" id="KW-0456">Lyase</keyword>
<evidence type="ECO:0000259" key="6">
    <source>
        <dbReference type="Pfam" id="PF01212"/>
    </source>
</evidence>
<dbReference type="Gene3D" id="3.40.640.10">
    <property type="entry name" value="Type I PLP-dependent aspartate aminotransferase-like (Major domain)"/>
    <property type="match status" value="1"/>
</dbReference>
<dbReference type="STRING" id="146817.SAMN04488502_101121"/>
<reference evidence="7 8" key="1">
    <citation type="submission" date="2016-10" db="EMBL/GenBank/DDBJ databases">
        <authorList>
            <person name="de Groot N.N."/>
        </authorList>
    </citation>
    <scope>NUCLEOTIDE SEQUENCE [LARGE SCALE GENOMIC DNA]</scope>
    <source>
        <strain evidence="7 8">DSM 1736</strain>
    </source>
</reference>
<comment type="cofactor">
    <cofactor evidence="1">
        <name>pyridoxal 5'-phosphate</name>
        <dbReference type="ChEBI" id="CHEBI:597326"/>
    </cofactor>
</comment>
<keyword evidence="8" id="KW-1185">Reference proteome</keyword>
<evidence type="ECO:0000256" key="3">
    <source>
        <dbReference type="ARBA" id="ARBA00022898"/>
    </source>
</evidence>
<dbReference type="NCBIfam" id="NF041359">
    <property type="entry name" value="GntG_guanitoxin"/>
    <property type="match status" value="1"/>
</dbReference>
<name>A0A1G9KS41_9FIRM</name>
<evidence type="ECO:0000256" key="5">
    <source>
        <dbReference type="PIRSR" id="PIRSR017617-1"/>
    </source>
</evidence>
<keyword evidence="3" id="KW-0663">Pyridoxal phosphate</keyword>
<feature type="modified residue" description="N6-(pyridoxal phosphate)lysine" evidence="5">
    <location>
        <position position="201"/>
    </location>
</feature>
<dbReference type="PANTHER" id="PTHR48097:SF9">
    <property type="entry name" value="L-THREONINE ALDOLASE"/>
    <property type="match status" value="1"/>
</dbReference>
<organism evidence="7 8">
    <name type="scientific">Dendrosporobacter quercicolus</name>
    <dbReference type="NCBI Taxonomy" id="146817"/>
    <lineage>
        <taxon>Bacteria</taxon>
        <taxon>Bacillati</taxon>
        <taxon>Bacillota</taxon>
        <taxon>Negativicutes</taxon>
        <taxon>Selenomonadales</taxon>
        <taxon>Sporomusaceae</taxon>
        <taxon>Dendrosporobacter</taxon>
    </lineage>
</organism>
<dbReference type="GO" id="GO:0006567">
    <property type="term" value="P:L-threonine catabolic process"/>
    <property type="evidence" value="ECO:0007669"/>
    <property type="project" value="TreeGrafter"/>
</dbReference>
<dbReference type="Gene3D" id="3.90.1150.10">
    <property type="entry name" value="Aspartate Aminotransferase, domain 1"/>
    <property type="match status" value="1"/>
</dbReference>
<evidence type="ECO:0000256" key="4">
    <source>
        <dbReference type="ARBA" id="ARBA00023239"/>
    </source>
</evidence>
<dbReference type="Proteomes" id="UP000214880">
    <property type="component" value="Unassembled WGS sequence"/>
</dbReference>
<dbReference type="InterPro" id="IPR015424">
    <property type="entry name" value="PyrdxlP-dep_Trfase"/>
</dbReference>
<dbReference type="RefSeq" id="WP_092067254.1">
    <property type="nucleotide sequence ID" value="NZ_FNHB01000001.1"/>
</dbReference>
<dbReference type="Pfam" id="PF01212">
    <property type="entry name" value="Beta_elim_lyase"/>
    <property type="match status" value="1"/>
</dbReference>
<dbReference type="CDD" id="cd06502">
    <property type="entry name" value="TA_like"/>
    <property type="match status" value="1"/>
</dbReference>
<dbReference type="OrthoDB" id="9774495at2"/>
<dbReference type="GO" id="GO:0006545">
    <property type="term" value="P:glycine biosynthetic process"/>
    <property type="evidence" value="ECO:0007669"/>
    <property type="project" value="TreeGrafter"/>
</dbReference>
<dbReference type="GO" id="GO:0005829">
    <property type="term" value="C:cytosol"/>
    <property type="evidence" value="ECO:0007669"/>
    <property type="project" value="TreeGrafter"/>
</dbReference>
<dbReference type="PIRSF" id="PIRSF017617">
    <property type="entry name" value="Thr_aldolase"/>
    <property type="match status" value="1"/>
</dbReference>
<protein>
    <submittedName>
        <fullName evidence="7">L-threonine aldolase</fullName>
    </submittedName>
</protein>
<sequence length="343" mass="36607">MPMIDLRSDTVTQPTEAMRRAMYTAEVGDDVYGEDPTVNRLEQLGAELTGKEAALFVASGTMGNQLAVMTHSPKGDEIICEAESHLFYYEVGGLAYLAGVQARPLTGDKGILPAAAIDAAVRPADIHQPHTSLICLENTHNRAGGTYYSIDQLKEISRLAAEREIAVHTDGARLFNAAVAQQTTIAELTQYSDTVSICLSKGLGAPAGSLLVGSAAFIVRARRFRKMLGGGMRQAGILAAAALVGLTSMVERLADDHHHARQLGEAAAHLGLEVDLATVKTNIVIFDVEKTGKNARQVIELLQQAGVKANAFGEYKVRFVTHYGVTGADVENTIRALAQIVKG</sequence>
<evidence type="ECO:0000313" key="8">
    <source>
        <dbReference type="Proteomes" id="UP000214880"/>
    </source>
</evidence>
<dbReference type="InterPro" id="IPR001597">
    <property type="entry name" value="ArAA_b-elim_lyase/Thr_aldolase"/>
</dbReference>
<gene>
    <name evidence="7" type="ORF">SAMN04488502_101121</name>
</gene>
<dbReference type="GO" id="GO:0008732">
    <property type="term" value="F:L-allo-threonine aldolase activity"/>
    <property type="evidence" value="ECO:0007669"/>
    <property type="project" value="TreeGrafter"/>
</dbReference>
<evidence type="ECO:0000256" key="1">
    <source>
        <dbReference type="ARBA" id="ARBA00001933"/>
    </source>
</evidence>
<feature type="domain" description="Aromatic amino acid beta-eliminating lyase/threonine aldolase" evidence="6">
    <location>
        <begin position="5"/>
        <end position="289"/>
    </location>
</feature>
<dbReference type="FunFam" id="3.40.640.10:FF:000030">
    <property type="entry name" value="Low-specificity L-threonine aldolase"/>
    <property type="match status" value="1"/>
</dbReference>
<dbReference type="InterPro" id="IPR015421">
    <property type="entry name" value="PyrdxlP-dep_Trfase_major"/>
</dbReference>
<comment type="similarity">
    <text evidence="2">Belongs to the threonine aldolase family.</text>
</comment>
<dbReference type="PANTHER" id="PTHR48097">
    <property type="entry name" value="L-THREONINE ALDOLASE-RELATED"/>
    <property type="match status" value="1"/>
</dbReference>
<dbReference type="EMBL" id="FNHB01000001">
    <property type="protein sequence ID" value="SDL52548.1"/>
    <property type="molecule type" value="Genomic_DNA"/>
</dbReference>
<dbReference type="SUPFAM" id="SSF53383">
    <property type="entry name" value="PLP-dependent transferases"/>
    <property type="match status" value="1"/>
</dbReference>
<evidence type="ECO:0000313" key="7">
    <source>
        <dbReference type="EMBL" id="SDL52548.1"/>
    </source>
</evidence>
<dbReference type="FunFam" id="3.90.1150.10:FF:000041">
    <property type="entry name" value="Low-specificity L-threonine aldolase"/>
    <property type="match status" value="1"/>
</dbReference>